<name>A0ABZ1C8T4_9BACT</name>
<evidence type="ECO:0000313" key="4">
    <source>
        <dbReference type="Proteomes" id="UP000738431"/>
    </source>
</evidence>
<evidence type="ECO:0000313" key="3">
    <source>
        <dbReference type="EMBL" id="WRQ86979.1"/>
    </source>
</evidence>
<protein>
    <submittedName>
        <fullName evidence="3">Amidohydrolase family protein</fullName>
    </submittedName>
</protein>
<feature type="domain" description="Amidohydrolase-related" evidence="2">
    <location>
        <begin position="18"/>
        <end position="291"/>
    </location>
</feature>
<dbReference type="Proteomes" id="UP000738431">
    <property type="component" value="Chromosome"/>
</dbReference>
<organism evidence="3 4">
    <name type="scientific">Actomonas aquatica</name>
    <dbReference type="NCBI Taxonomy" id="2866162"/>
    <lineage>
        <taxon>Bacteria</taxon>
        <taxon>Pseudomonadati</taxon>
        <taxon>Verrucomicrobiota</taxon>
        <taxon>Opitutia</taxon>
        <taxon>Opitutales</taxon>
        <taxon>Opitutaceae</taxon>
        <taxon>Actomonas</taxon>
    </lineage>
</organism>
<dbReference type="PANTHER" id="PTHR43569:SF2">
    <property type="entry name" value="AMIDOHYDROLASE-RELATED DOMAIN-CONTAINING PROTEIN"/>
    <property type="match status" value="1"/>
</dbReference>
<sequence length="294" mass="32709">MRNPRRLGADPLYPMQLDSHQHFWRYHPRDYDWIDDRMAAIRQDFTPTDLAPRLSANALDGSIAVQARQSLAETAWLLELAAAHPHVIRGVVGWLPLREQGAAIGDVLAPWAGRAALKGVRHVLQGEPDAYMADAAFNAALHQLPDLGLSYDLLVMAPQLPAAIALVDRHPELPMVLDHIAKPVVRGAPDPSWVNAIRELARREHVCCKVSGIVTEVPDWQWTTDEIRPYFETVLEAFGPQRLMFGSDWPVCLVAADYADWANCVRQLISPLSPDEQAAIMGGTAARFYRIPSP</sequence>
<dbReference type="PANTHER" id="PTHR43569">
    <property type="entry name" value="AMIDOHYDROLASE"/>
    <property type="match status" value="1"/>
</dbReference>
<gene>
    <name evidence="3" type="ORF">K1X11_019365</name>
</gene>
<comment type="similarity">
    <text evidence="1">Belongs to the metallo-dependent hydrolases superfamily.</text>
</comment>
<keyword evidence="4" id="KW-1185">Reference proteome</keyword>
<dbReference type="RefSeq" id="WP_225919268.1">
    <property type="nucleotide sequence ID" value="NZ_CP139781.1"/>
</dbReference>
<dbReference type="InterPro" id="IPR006680">
    <property type="entry name" value="Amidohydro-rel"/>
</dbReference>
<proteinExistence type="inferred from homology"/>
<dbReference type="InterPro" id="IPR032466">
    <property type="entry name" value="Metal_Hydrolase"/>
</dbReference>
<reference evidence="3 4" key="1">
    <citation type="submission" date="2021-08" db="EMBL/GenBank/DDBJ databases">
        <authorList>
            <person name="Zhang D."/>
            <person name="Zhang A."/>
            <person name="Wang L."/>
        </authorList>
    </citation>
    <scope>NUCLEOTIDE SEQUENCE [LARGE SCALE GENOMIC DNA]</scope>
    <source>
        <strain evidence="3 4">WL0086</strain>
    </source>
</reference>
<dbReference type="InterPro" id="IPR052350">
    <property type="entry name" value="Metallo-dep_Lactonases"/>
</dbReference>
<accession>A0ABZ1C8T4</accession>
<dbReference type="EMBL" id="CP139781">
    <property type="protein sequence ID" value="WRQ86979.1"/>
    <property type="molecule type" value="Genomic_DNA"/>
</dbReference>
<evidence type="ECO:0000256" key="1">
    <source>
        <dbReference type="ARBA" id="ARBA00038310"/>
    </source>
</evidence>
<reference evidence="3 4" key="2">
    <citation type="submission" date="2023-12" db="EMBL/GenBank/DDBJ databases">
        <title>Description of an unclassified Opitutus bacterium of Verrucomicrobiota.</title>
        <authorList>
            <person name="Zhang D.-F."/>
        </authorList>
    </citation>
    <scope>NUCLEOTIDE SEQUENCE [LARGE SCALE GENOMIC DNA]</scope>
    <source>
        <strain evidence="3 4">WL0086</strain>
    </source>
</reference>
<evidence type="ECO:0000259" key="2">
    <source>
        <dbReference type="Pfam" id="PF04909"/>
    </source>
</evidence>
<dbReference type="SUPFAM" id="SSF51556">
    <property type="entry name" value="Metallo-dependent hydrolases"/>
    <property type="match status" value="1"/>
</dbReference>
<dbReference type="Gene3D" id="3.20.20.140">
    <property type="entry name" value="Metal-dependent hydrolases"/>
    <property type="match status" value="1"/>
</dbReference>
<dbReference type="Pfam" id="PF04909">
    <property type="entry name" value="Amidohydro_2"/>
    <property type="match status" value="1"/>
</dbReference>